<accession>L2GTJ7</accession>
<gene>
    <name evidence="3" type="ORF">VCUG_01553</name>
</gene>
<dbReference type="InParanoid" id="L2GTJ7"/>
<keyword evidence="4" id="KW-1185">Reference proteome</keyword>
<dbReference type="AlphaFoldDB" id="L2GTJ7"/>
<feature type="region of interest" description="Disordered" evidence="1">
    <location>
        <begin position="235"/>
        <end position="254"/>
    </location>
</feature>
<evidence type="ECO:0000313" key="4">
    <source>
        <dbReference type="Proteomes" id="UP000011081"/>
    </source>
</evidence>
<evidence type="ECO:0000313" key="3">
    <source>
        <dbReference type="EMBL" id="ELA46934.1"/>
    </source>
</evidence>
<dbReference type="EMBL" id="GL877428">
    <property type="protein sequence ID" value="ELA46934.1"/>
    <property type="molecule type" value="Genomic_DNA"/>
</dbReference>
<dbReference type="RefSeq" id="XP_008074571.1">
    <property type="nucleotide sequence ID" value="XM_008076380.1"/>
</dbReference>
<keyword evidence="2" id="KW-0812">Transmembrane</keyword>
<dbReference type="Proteomes" id="UP000011081">
    <property type="component" value="Unassembled WGS sequence"/>
</dbReference>
<name>L2GTJ7_VAVCU</name>
<dbReference type="VEuPathDB" id="MicrosporidiaDB:VCUG_01553"/>
<organism evidence="3 4">
    <name type="scientific">Vavraia culicis (isolate floridensis)</name>
    <name type="common">Microsporidian parasite</name>
    <dbReference type="NCBI Taxonomy" id="948595"/>
    <lineage>
        <taxon>Eukaryota</taxon>
        <taxon>Fungi</taxon>
        <taxon>Fungi incertae sedis</taxon>
        <taxon>Microsporidia</taxon>
        <taxon>Pleistophoridae</taxon>
        <taxon>Vavraia</taxon>
    </lineage>
</organism>
<keyword evidence="2" id="KW-1133">Transmembrane helix</keyword>
<dbReference type="HOGENOM" id="CLU_1094984_0_0_1"/>
<sequence length="254" mass="28032">MILSKIVGPVYQSAIKLVNPVSTLSKLFFIWNGGQVSANDTASNGLFAQQKNGTVANVDFVLIPAPSPCPNTTTGTFLSRQGVYFIPFLLMIFVIVMLATLILIWRIRKLFKVIYPESLVISAGHSQINVFNISDVDVGAELIDECTVVDQSESRTNASPTHIETGALYQPMPSIYTNVFGKLNRERAIDSHVSNRIKLLSNGDHKCFYSRIQTNTPRYQGVVPPSTRYNNPIYRNSVPTPSDNDGMNIADVSC</sequence>
<proteinExistence type="predicted"/>
<protein>
    <submittedName>
        <fullName evidence="3">Uncharacterized protein</fullName>
    </submittedName>
</protein>
<evidence type="ECO:0000256" key="1">
    <source>
        <dbReference type="SAM" id="MobiDB-lite"/>
    </source>
</evidence>
<feature type="compositionally biased region" description="Polar residues" evidence="1">
    <location>
        <begin position="235"/>
        <end position="245"/>
    </location>
</feature>
<evidence type="ECO:0000256" key="2">
    <source>
        <dbReference type="SAM" id="Phobius"/>
    </source>
</evidence>
<dbReference type="GeneID" id="19879429"/>
<keyword evidence="2" id="KW-0472">Membrane</keyword>
<feature type="transmembrane region" description="Helical" evidence="2">
    <location>
        <begin position="84"/>
        <end position="105"/>
    </location>
</feature>
<reference evidence="4" key="1">
    <citation type="submission" date="2011-03" db="EMBL/GenBank/DDBJ databases">
        <title>The genome sequence of Vavraia culicis strain floridensis.</title>
        <authorList>
            <consortium name="The Broad Institute Genome Sequencing Platform"/>
            <person name="Cuomo C."/>
            <person name="Becnel J."/>
            <person name="Sanscrainte N."/>
            <person name="Young S.K."/>
            <person name="Zeng Q."/>
            <person name="Gargeya S."/>
            <person name="Fitzgerald M."/>
            <person name="Haas B."/>
            <person name="Abouelleil A."/>
            <person name="Alvarado L."/>
            <person name="Arachchi H.M."/>
            <person name="Berlin A."/>
            <person name="Chapman S.B."/>
            <person name="Gearin G."/>
            <person name="Goldberg J."/>
            <person name="Griggs A."/>
            <person name="Gujja S."/>
            <person name="Hansen M."/>
            <person name="Heiman D."/>
            <person name="Howarth C."/>
            <person name="Larimer J."/>
            <person name="Lui A."/>
            <person name="MacDonald P.J.P."/>
            <person name="McCowen C."/>
            <person name="Montmayeur A."/>
            <person name="Murphy C."/>
            <person name="Neiman D."/>
            <person name="Pearson M."/>
            <person name="Priest M."/>
            <person name="Roberts A."/>
            <person name="Saif S."/>
            <person name="Shea T."/>
            <person name="Sisk P."/>
            <person name="Stolte C."/>
            <person name="Sykes S."/>
            <person name="Wortman J."/>
            <person name="Nusbaum C."/>
            <person name="Birren B."/>
        </authorList>
    </citation>
    <scope>NUCLEOTIDE SEQUENCE [LARGE SCALE GENOMIC DNA]</scope>
    <source>
        <strain evidence="4">floridensis</strain>
    </source>
</reference>